<proteinExistence type="predicted"/>
<accession>A0AAN6UQR5</accession>
<name>A0AAN6UQR5_9PEZI</name>
<dbReference type="AlphaFoldDB" id="A0AAN6UQR5"/>
<reference evidence="2" key="1">
    <citation type="journal article" date="2023" name="Mol. Phylogenet. Evol.">
        <title>Genome-scale phylogeny and comparative genomics of the fungal order Sordariales.</title>
        <authorList>
            <person name="Hensen N."/>
            <person name="Bonometti L."/>
            <person name="Westerberg I."/>
            <person name="Brannstrom I.O."/>
            <person name="Guillou S."/>
            <person name="Cros-Aarteil S."/>
            <person name="Calhoun S."/>
            <person name="Haridas S."/>
            <person name="Kuo A."/>
            <person name="Mondo S."/>
            <person name="Pangilinan J."/>
            <person name="Riley R."/>
            <person name="LaButti K."/>
            <person name="Andreopoulos B."/>
            <person name="Lipzen A."/>
            <person name="Chen C."/>
            <person name="Yan M."/>
            <person name="Daum C."/>
            <person name="Ng V."/>
            <person name="Clum A."/>
            <person name="Steindorff A."/>
            <person name="Ohm R.A."/>
            <person name="Martin F."/>
            <person name="Silar P."/>
            <person name="Natvig D.O."/>
            <person name="Lalanne C."/>
            <person name="Gautier V."/>
            <person name="Ament-Velasquez S.L."/>
            <person name="Kruys A."/>
            <person name="Hutchinson M.I."/>
            <person name="Powell A.J."/>
            <person name="Barry K."/>
            <person name="Miller A.N."/>
            <person name="Grigoriev I.V."/>
            <person name="Debuchy R."/>
            <person name="Gladieux P."/>
            <person name="Hiltunen Thoren M."/>
            <person name="Johannesson H."/>
        </authorList>
    </citation>
    <scope>NUCLEOTIDE SEQUENCE</scope>
    <source>
        <strain evidence="2">CBS 123565</strain>
    </source>
</reference>
<evidence type="ECO:0000313" key="3">
    <source>
        <dbReference type="Proteomes" id="UP001304895"/>
    </source>
</evidence>
<comment type="caution">
    <text evidence="2">The sequence shown here is derived from an EMBL/GenBank/DDBJ whole genome shotgun (WGS) entry which is preliminary data.</text>
</comment>
<feature type="region of interest" description="Disordered" evidence="1">
    <location>
        <begin position="1"/>
        <end position="43"/>
    </location>
</feature>
<dbReference type="Proteomes" id="UP001304895">
    <property type="component" value="Unassembled WGS sequence"/>
</dbReference>
<sequence>MEALRGQDPAKSPLNETLPSPVCDRGETDFGAVRKGRKADKGTPTWRCAEGRGLFSWWNLRVFSVPLSKFELAGSCLSNRQRPGLAGPQTTGPQEELPVTGIEMGLSELAEWGFVRLLRTHGSERLERKLSASKTIPSLLFDESSFPFISCTSLLKQKYQVTGCTNPHFAIVSSCAWLFICSWNLTVLSCRMDYNALHMIGSAAHHGFLSDLLLACNRLLTCLQQTPDVGERQCA</sequence>
<evidence type="ECO:0000313" key="2">
    <source>
        <dbReference type="EMBL" id="KAK4137219.1"/>
    </source>
</evidence>
<protein>
    <submittedName>
        <fullName evidence="2">Uncharacterized protein</fullName>
    </submittedName>
</protein>
<dbReference type="EMBL" id="MU853402">
    <property type="protein sequence ID" value="KAK4137219.1"/>
    <property type="molecule type" value="Genomic_DNA"/>
</dbReference>
<reference evidence="2" key="2">
    <citation type="submission" date="2023-05" db="EMBL/GenBank/DDBJ databases">
        <authorList>
            <consortium name="Lawrence Berkeley National Laboratory"/>
            <person name="Steindorff A."/>
            <person name="Hensen N."/>
            <person name="Bonometti L."/>
            <person name="Westerberg I."/>
            <person name="Brannstrom I.O."/>
            <person name="Guillou S."/>
            <person name="Cros-Aarteil S."/>
            <person name="Calhoun S."/>
            <person name="Haridas S."/>
            <person name="Kuo A."/>
            <person name="Mondo S."/>
            <person name="Pangilinan J."/>
            <person name="Riley R."/>
            <person name="Labutti K."/>
            <person name="Andreopoulos B."/>
            <person name="Lipzen A."/>
            <person name="Chen C."/>
            <person name="Yanf M."/>
            <person name="Daum C."/>
            <person name="Ng V."/>
            <person name="Clum A."/>
            <person name="Ohm R."/>
            <person name="Martin F."/>
            <person name="Silar P."/>
            <person name="Natvig D."/>
            <person name="Lalanne C."/>
            <person name="Gautier V."/>
            <person name="Ament-Velasquez S.L."/>
            <person name="Kruys A."/>
            <person name="Hutchinson M.I."/>
            <person name="Powell A.J."/>
            <person name="Barry K."/>
            <person name="Miller A.N."/>
            <person name="Grigoriev I.V."/>
            <person name="Debuchy R."/>
            <person name="Gladieux P."/>
            <person name="Thoren M.H."/>
            <person name="Johannesson H."/>
        </authorList>
    </citation>
    <scope>NUCLEOTIDE SEQUENCE</scope>
    <source>
        <strain evidence="2">CBS 123565</strain>
    </source>
</reference>
<organism evidence="2 3">
    <name type="scientific">Trichocladium antarcticum</name>
    <dbReference type="NCBI Taxonomy" id="1450529"/>
    <lineage>
        <taxon>Eukaryota</taxon>
        <taxon>Fungi</taxon>
        <taxon>Dikarya</taxon>
        <taxon>Ascomycota</taxon>
        <taxon>Pezizomycotina</taxon>
        <taxon>Sordariomycetes</taxon>
        <taxon>Sordariomycetidae</taxon>
        <taxon>Sordariales</taxon>
        <taxon>Chaetomiaceae</taxon>
        <taxon>Trichocladium</taxon>
    </lineage>
</organism>
<keyword evidence="3" id="KW-1185">Reference proteome</keyword>
<evidence type="ECO:0000256" key="1">
    <source>
        <dbReference type="SAM" id="MobiDB-lite"/>
    </source>
</evidence>
<gene>
    <name evidence="2" type="ORF">BT67DRAFT_99022</name>
</gene>